<organism evidence="1 2">
    <name type="scientific">Conoideocrella luteorostrata</name>
    <dbReference type="NCBI Taxonomy" id="1105319"/>
    <lineage>
        <taxon>Eukaryota</taxon>
        <taxon>Fungi</taxon>
        <taxon>Dikarya</taxon>
        <taxon>Ascomycota</taxon>
        <taxon>Pezizomycotina</taxon>
        <taxon>Sordariomycetes</taxon>
        <taxon>Hypocreomycetidae</taxon>
        <taxon>Hypocreales</taxon>
        <taxon>Clavicipitaceae</taxon>
        <taxon>Conoideocrella</taxon>
    </lineage>
</organism>
<dbReference type="AlphaFoldDB" id="A0AAJ0CPM0"/>
<evidence type="ECO:0008006" key="3">
    <source>
        <dbReference type="Google" id="ProtNLM"/>
    </source>
</evidence>
<keyword evidence="2" id="KW-1185">Reference proteome</keyword>
<dbReference type="EMBL" id="JASWJB010000162">
    <property type="protein sequence ID" value="KAK2594606.1"/>
    <property type="molecule type" value="Genomic_DNA"/>
</dbReference>
<gene>
    <name evidence="1" type="ORF">QQS21_007691</name>
</gene>
<name>A0AAJ0CPM0_9HYPO</name>
<protein>
    <recommendedName>
        <fullName evidence="3">DNA mismatch repair protein HSM3 N-terminal domain-containing protein</fullName>
    </recommendedName>
</protein>
<dbReference type="Proteomes" id="UP001251528">
    <property type="component" value="Unassembled WGS sequence"/>
</dbReference>
<proteinExistence type="predicted"/>
<comment type="caution">
    <text evidence="1">The sequence shown here is derived from an EMBL/GenBank/DDBJ whole genome shotgun (WGS) entry which is preliminary data.</text>
</comment>
<reference evidence="1" key="1">
    <citation type="submission" date="2023-06" db="EMBL/GenBank/DDBJ databases">
        <title>Conoideocrella luteorostrata (Hypocreales: Clavicipitaceae), a potential biocontrol fungus for elongate hemlock scale in United States Christmas tree production areas.</title>
        <authorList>
            <person name="Barrett H."/>
            <person name="Lovett B."/>
            <person name="Macias A.M."/>
            <person name="Stajich J.E."/>
            <person name="Kasson M.T."/>
        </authorList>
    </citation>
    <scope>NUCLEOTIDE SEQUENCE</scope>
    <source>
        <strain evidence="1">ARSEF 14590</strain>
    </source>
</reference>
<sequence>MNRIAIPEYNMEDNPISGISELRAHLEQALNDPSLPFDAKLLDDVELQLTEENTRNMTHIFLTPLTQILKSTTQDPTPLLSLALKLLSPLSFTEALAVGDPPSLLTALGSPLSGANLLALAIIQKAANSPADATRLNTLPDVVEGLISCWMCTKHVGVAEGAAKVLGDVLQTDCDAPDIIINGGSSTPQINGTGVARRRMSGYGELWRLILLYHPNLSLIQQYCTFNSTGQNSARTTLEVTTSQGRLLRILPRLCTLNINILSYPIAPEVFTIPEAIQSDVGQVGLLQWAALAMVDKSDMLMYLNLLDFFEVFVSTMRVSARTAQSDTLIKKLLTTAIQDDSDLEIALRTLPNRTIEGESEPLRIYIDRLLD</sequence>
<dbReference type="Gene3D" id="1.25.10.50">
    <property type="match status" value="1"/>
</dbReference>
<accession>A0AAJ0CPM0</accession>
<evidence type="ECO:0000313" key="2">
    <source>
        <dbReference type="Proteomes" id="UP001251528"/>
    </source>
</evidence>
<evidence type="ECO:0000313" key="1">
    <source>
        <dbReference type="EMBL" id="KAK2594606.1"/>
    </source>
</evidence>